<organism evidence="10 11">
    <name type="scientific">Candidatus Roizmanbacteria bacterium RIFCSPHIGHO2_02_FULL_38_11</name>
    <dbReference type="NCBI Taxonomy" id="1802039"/>
    <lineage>
        <taxon>Bacteria</taxon>
        <taxon>Candidatus Roizmaniibacteriota</taxon>
    </lineage>
</organism>
<keyword evidence="6 8" id="KW-0067">ATP-binding</keyword>
<comment type="caution">
    <text evidence="10">The sequence shown here is derived from an EMBL/GenBank/DDBJ whole genome shotgun (WGS) entry which is preliminary data.</text>
</comment>
<comment type="catalytic activity">
    <reaction evidence="7 8">
        <text>dTMP + ATP = dTDP + ADP</text>
        <dbReference type="Rhea" id="RHEA:13517"/>
        <dbReference type="ChEBI" id="CHEBI:30616"/>
        <dbReference type="ChEBI" id="CHEBI:58369"/>
        <dbReference type="ChEBI" id="CHEBI:63528"/>
        <dbReference type="ChEBI" id="CHEBI:456216"/>
        <dbReference type="EC" id="2.7.4.9"/>
    </reaction>
</comment>
<evidence type="ECO:0000256" key="8">
    <source>
        <dbReference type="HAMAP-Rule" id="MF_00165"/>
    </source>
</evidence>
<keyword evidence="2 8" id="KW-0808">Transferase</keyword>
<comment type="function">
    <text evidence="8">Phosphorylation of dTMP to form dTDP in both de novo and salvage pathways of dTTP synthesis.</text>
</comment>
<evidence type="ECO:0000256" key="6">
    <source>
        <dbReference type="ARBA" id="ARBA00022840"/>
    </source>
</evidence>
<gene>
    <name evidence="8" type="primary">tmk</name>
    <name evidence="10" type="ORF">A3C25_04220</name>
</gene>
<name>A0A1F7H4R9_9BACT</name>
<dbReference type="GO" id="GO:0006235">
    <property type="term" value="P:dTTP biosynthetic process"/>
    <property type="evidence" value="ECO:0007669"/>
    <property type="project" value="UniProtKB-UniRule"/>
</dbReference>
<reference evidence="10 11" key="1">
    <citation type="journal article" date="2016" name="Nat. Commun.">
        <title>Thousands of microbial genomes shed light on interconnected biogeochemical processes in an aquifer system.</title>
        <authorList>
            <person name="Anantharaman K."/>
            <person name="Brown C.T."/>
            <person name="Hug L.A."/>
            <person name="Sharon I."/>
            <person name="Castelle C.J."/>
            <person name="Probst A.J."/>
            <person name="Thomas B.C."/>
            <person name="Singh A."/>
            <person name="Wilkins M.J."/>
            <person name="Karaoz U."/>
            <person name="Brodie E.L."/>
            <person name="Williams K.H."/>
            <person name="Hubbard S.S."/>
            <person name="Banfield J.F."/>
        </authorList>
    </citation>
    <scope>NUCLEOTIDE SEQUENCE [LARGE SCALE GENOMIC DNA]</scope>
</reference>
<dbReference type="GO" id="GO:0004798">
    <property type="term" value="F:dTMP kinase activity"/>
    <property type="evidence" value="ECO:0007669"/>
    <property type="project" value="UniProtKB-UniRule"/>
</dbReference>
<evidence type="ECO:0000259" key="9">
    <source>
        <dbReference type="Pfam" id="PF02223"/>
    </source>
</evidence>
<dbReference type="Proteomes" id="UP000177913">
    <property type="component" value="Unassembled WGS sequence"/>
</dbReference>
<evidence type="ECO:0000256" key="1">
    <source>
        <dbReference type="ARBA" id="ARBA00009776"/>
    </source>
</evidence>
<dbReference type="PANTHER" id="PTHR10344">
    <property type="entry name" value="THYMIDYLATE KINASE"/>
    <property type="match status" value="1"/>
</dbReference>
<evidence type="ECO:0000256" key="5">
    <source>
        <dbReference type="ARBA" id="ARBA00022777"/>
    </source>
</evidence>
<evidence type="ECO:0000313" key="10">
    <source>
        <dbReference type="EMBL" id="OGK25914.1"/>
    </source>
</evidence>
<dbReference type="InterPro" id="IPR039430">
    <property type="entry name" value="Thymidylate_kin-like_dom"/>
</dbReference>
<keyword evidence="5 8" id="KW-0418">Kinase</keyword>
<evidence type="ECO:0000256" key="2">
    <source>
        <dbReference type="ARBA" id="ARBA00022679"/>
    </source>
</evidence>
<protein>
    <recommendedName>
        <fullName evidence="8">Thymidylate kinase</fullName>
        <ecNumber evidence="8">2.7.4.9</ecNumber>
    </recommendedName>
    <alternativeName>
        <fullName evidence="8">dTMP kinase</fullName>
    </alternativeName>
</protein>
<dbReference type="GO" id="GO:0005737">
    <property type="term" value="C:cytoplasm"/>
    <property type="evidence" value="ECO:0007669"/>
    <property type="project" value="TreeGrafter"/>
</dbReference>
<comment type="similarity">
    <text evidence="1 8">Belongs to the thymidylate kinase family.</text>
</comment>
<dbReference type="GO" id="GO:0006233">
    <property type="term" value="P:dTDP biosynthetic process"/>
    <property type="evidence" value="ECO:0007669"/>
    <property type="project" value="InterPro"/>
</dbReference>
<proteinExistence type="inferred from homology"/>
<dbReference type="InterPro" id="IPR027417">
    <property type="entry name" value="P-loop_NTPase"/>
</dbReference>
<comment type="caution">
    <text evidence="8">Lacks conserved residue(s) required for the propagation of feature annotation.</text>
</comment>
<dbReference type="GO" id="GO:0006227">
    <property type="term" value="P:dUDP biosynthetic process"/>
    <property type="evidence" value="ECO:0007669"/>
    <property type="project" value="TreeGrafter"/>
</dbReference>
<dbReference type="InterPro" id="IPR018094">
    <property type="entry name" value="Thymidylate_kinase"/>
</dbReference>
<keyword evidence="4 8" id="KW-0547">Nucleotide-binding</keyword>
<dbReference type="AlphaFoldDB" id="A0A1F7H4R9"/>
<dbReference type="CDD" id="cd01672">
    <property type="entry name" value="TMPK"/>
    <property type="match status" value="1"/>
</dbReference>
<dbReference type="Pfam" id="PF02223">
    <property type="entry name" value="Thymidylate_kin"/>
    <property type="match status" value="1"/>
</dbReference>
<feature type="domain" description="Thymidylate kinase-like" evidence="9">
    <location>
        <begin position="9"/>
        <end position="192"/>
    </location>
</feature>
<dbReference type="EMBL" id="MFZO01000001">
    <property type="protein sequence ID" value="OGK25914.1"/>
    <property type="molecule type" value="Genomic_DNA"/>
</dbReference>
<dbReference type="NCBIfam" id="TIGR00041">
    <property type="entry name" value="DTMP_kinase"/>
    <property type="match status" value="1"/>
</dbReference>
<dbReference type="EC" id="2.7.4.9" evidence="8"/>
<dbReference type="GO" id="GO:0005524">
    <property type="term" value="F:ATP binding"/>
    <property type="evidence" value="ECO:0007669"/>
    <property type="project" value="UniProtKB-UniRule"/>
</dbReference>
<evidence type="ECO:0000256" key="7">
    <source>
        <dbReference type="ARBA" id="ARBA00048743"/>
    </source>
</evidence>
<sequence length="205" mass="24030">MYKGKLIVLEGISGTGKETQAKLLAKYLEKCGEKIVIVYHPTLKMKDILKLWRKQKTDDFSEVYLFIADRNEVVQNKILPALMQGKTVISLRNYISSLVYQAKNQSQRDLINYLYSRFEPIPNFVFYFDIQPQAALKRIENRAKKTGEEKGKFEKINLLKQKRIKYVQVLKNFKNVIRIDAEKSIDEIHRNIVDSLLTLWEKKGT</sequence>
<dbReference type="Gene3D" id="3.40.50.300">
    <property type="entry name" value="P-loop containing nucleotide triphosphate hydrolases"/>
    <property type="match status" value="1"/>
</dbReference>
<dbReference type="PANTHER" id="PTHR10344:SF4">
    <property type="entry name" value="UMP-CMP KINASE 2, MITOCHONDRIAL"/>
    <property type="match status" value="1"/>
</dbReference>
<keyword evidence="3 8" id="KW-0545">Nucleotide biosynthesis</keyword>
<evidence type="ECO:0000256" key="3">
    <source>
        <dbReference type="ARBA" id="ARBA00022727"/>
    </source>
</evidence>
<evidence type="ECO:0000313" key="11">
    <source>
        <dbReference type="Proteomes" id="UP000177913"/>
    </source>
</evidence>
<dbReference type="SUPFAM" id="SSF52540">
    <property type="entry name" value="P-loop containing nucleoside triphosphate hydrolases"/>
    <property type="match status" value="1"/>
</dbReference>
<evidence type="ECO:0000256" key="4">
    <source>
        <dbReference type="ARBA" id="ARBA00022741"/>
    </source>
</evidence>
<dbReference type="HAMAP" id="MF_00165">
    <property type="entry name" value="Thymidylate_kinase"/>
    <property type="match status" value="1"/>
</dbReference>
<accession>A0A1F7H4R9</accession>